<dbReference type="Proteomes" id="UP000030742">
    <property type="component" value="Unassembled WGS sequence"/>
</dbReference>
<evidence type="ECO:0000313" key="2">
    <source>
        <dbReference type="EMBL" id="ERL88230.1"/>
    </source>
</evidence>
<evidence type="ECO:0000256" key="1">
    <source>
        <dbReference type="SAM" id="MobiDB-lite"/>
    </source>
</evidence>
<reference evidence="2 3" key="1">
    <citation type="journal article" date="2013" name="Genome Biol.">
        <title>Draft genome of the mountain pine beetle, Dendroctonus ponderosae Hopkins, a major forest pest.</title>
        <authorList>
            <person name="Keeling C.I."/>
            <person name="Yuen M.M."/>
            <person name="Liao N.Y."/>
            <person name="Docking T.R."/>
            <person name="Chan S.K."/>
            <person name="Taylor G.A."/>
            <person name="Palmquist D.L."/>
            <person name="Jackman S.D."/>
            <person name="Nguyen A."/>
            <person name="Li M."/>
            <person name="Henderson H."/>
            <person name="Janes J.K."/>
            <person name="Zhao Y."/>
            <person name="Pandoh P."/>
            <person name="Moore R."/>
            <person name="Sperling F.A."/>
            <person name="Huber D.P."/>
            <person name="Birol I."/>
            <person name="Jones S.J."/>
            <person name="Bohlmann J."/>
        </authorList>
    </citation>
    <scope>NUCLEOTIDE SEQUENCE</scope>
</reference>
<protein>
    <recommendedName>
        <fullName evidence="4">Reverse transcriptase domain-containing protein</fullName>
    </recommendedName>
</protein>
<dbReference type="InterPro" id="IPR043502">
    <property type="entry name" value="DNA/RNA_pol_sf"/>
</dbReference>
<feature type="compositionally biased region" description="Polar residues" evidence="1">
    <location>
        <begin position="291"/>
        <end position="314"/>
    </location>
</feature>
<dbReference type="GO" id="GO:0071897">
    <property type="term" value="P:DNA biosynthetic process"/>
    <property type="evidence" value="ECO:0007669"/>
    <property type="project" value="UniProtKB-ARBA"/>
</dbReference>
<name>U4UE70_DENPD</name>
<dbReference type="SUPFAM" id="SSF56672">
    <property type="entry name" value="DNA/RNA polymerases"/>
    <property type="match status" value="1"/>
</dbReference>
<accession>U4UE70</accession>
<proteinExistence type="predicted"/>
<dbReference type="OrthoDB" id="410155at2759"/>
<feature type="region of interest" description="Disordered" evidence="1">
    <location>
        <begin position="249"/>
        <end position="314"/>
    </location>
</feature>
<evidence type="ECO:0000313" key="3">
    <source>
        <dbReference type="Proteomes" id="UP000030742"/>
    </source>
</evidence>
<feature type="compositionally biased region" description="Polar residues" evidence="1">
    <location>
        <begin position="249"/>
        <end position="261"/>
    </location>
</feature>
<dbReference type="PANTHER" id="PTHR19446">
    <property type="entry name" value="REVERSE TRANSCRIPTASES"/>
    <property type="match status" value="1"/>
</dbReference>
<organism evidence="2 3">
    <name type="scientific">Dendroctonus ponderosae</name>
    <name type="common">Mountain pine beetle</name>
    <dbReference type="NCBI Taxonomy" id="77166"/>
    <lineage>
        <taxon>Eukaryota</taxon>
        <taxon>Metazoa</taxon>
        <taxon>Ecdysozoa</taxon>
        <taxon>Arthropoda</taxon>
        <taxon>Hexapoda</taxon>
        <taxon>Insecta</taxon>
        <taxon>Pterygota</taxon>
        <taxon>Neoptera</taxon>
        <taxon>Endopterygota</taxon>
        <taxon>Coleoptera</taxon>
        <taxon>Polyphaga</taxon>
        <taxon>Cucujiformia</taxon>
        <taxon>Curculionidae</taxon>
        <taxon>Scolytinae</taxon>
        <taxon>Dendroctonus</taxon>
    </lineage>
</organism>
<dbReference type="EMBL" id="KB632041">
    <property type="protein sequence ID" value="ERL88230.1"/>
    <property type="molecule type" value="Genomic_DNA"/>
</dbReference>
<gene>
    <name evidence="2" type="ORF">D910_05618</name>
</gene>
<sequence length="474" mass="52783">MASKEYRKKLQKATLETGGTTLGQQHWKAGSEREWQHRGYFITGALDGEAVLPGNGLPLAMDDWIIGARWRIDWREIVQGGPETLQFYVMKKQKHVGIVEELEDASTDANVHGHDTSPDDCINEQSCLDCLGLNLCVSSPGMPMEFEGGKKNSKTSWRNTIFGDATSPRTEAVCYQTKQVPQKPTHIAQNDRDDILDIFLYKNAGKLSNPEVLQELSSDLLPILLQIGPNQMNGVTVTKSITNWQTFQQTLESSSKIPQPTTEDDLPEPGSRKAQGGKQERPGCLNKSNRRTGQPNRPNTSLVKSQNQGEKPDTIQSHANTRSILKKASQPLPGCDPGRHQGSSIAALNTIKGTKRKKAPGHDGISNEVLKKLPTAIIENLTTVANAIMYLQCFPNTWKKAIVVLVPKKRASRKLLKSYRPISLLHMMAKVMERCILHHIQDTIEDKKVLLDEQHGFRPDHGTNTLTTRLTTRI</sequence>
<evidence type="ECO:0008006" key="4">
    <source>
        <dbReference type="Google" id="ProtNLM"/>
    </source>
</evidence>
<dbReference type="AlphaFoldDB" id="U4UE70"/>